<evidence type="ECO:0000313" key="3">
    <source>
        <dbReference type="Proteomes" id="UP000324222"/>
    </source>
</evidence>
<accession>A0A5B7JBR6</accession>
<dbReference type="AlphaFoldDB" id="A0A5B7JBR6"/>
<keyword evidence="3" id="KW-1185">Reference proteome</keyword>
<sequence>MPQPCVHAAFLPANNKTKEPTQQKEQSPFKPPTTTSPSPDTHRTPTGHPRTPPTSYPPQSQDNDKRQSDTISNQGKNANEFKEYITCSGFRK</sequence>
<evidence type="ECO:0000256" key="1">
    <source>
        <dbReference type="SAM" id="MobiDB-lite"/>
    </source>
</evidence>
<dbReference type="Proteomes" id="UP000324222">
    <property type="component" value="Unassembled WGS sequence"/>
</dbReference>
<feature type="compositionally biased region" description="Low complexity" evidence="1">
    <location>
        <begin position="32"/>
        <end position="49"/>
    </location>
</feature>
<dbReference type="EMBL" id="VSRR010101975">
    <property type="protein sequence ID" value="MPC95371.1"/>
    <property type="molecule type" value="Genomic_DNA"/>
</dbReference>
<reference evidence="2 3" key="1">
    <citation type="submission" date="2019-05" db="EMBL/GenBank/DDBJ databases">
        <title>Another draft genome of Portunus trituberculatus and its Hox gene families provides insights of decapod evolution.</title>
        <authorList>
            <person name="Jeong J.-H."/>
            <person name="Song I."/>
            <person name="Kim S."/>
            <person name="Choi T."/>
            <person name="Kim D."/>
            <person name="Ryu S."/>
            <person name="Kim W."/>
        </authorList>
    </citation>
    <scope>NUCLEOTIDE SEQUENCE [LARGE SCALE GENOMIC DNA]</scope>
    <source>
        <tissue evidence="2">Muscle</tissue>
    </source>
</reference>
<comment type="caution">
    <text evidence="2">The sequence shown here is derived from an EMBL/GenBank/DDBJ whole genome shotgun (WGS) entry which is preliminary data.</text>
</comment>
<name>A0A5B7JBR6_PORTR</name>
<proteinExistence type="predicted"/>
<feature type="region of interest" description="Disordered" evidence="1">
    <location>
        <begin position="1"/>
        <end position="92"/>
    </location>
</feature>
<protein>
    <submittedName>
        <fullName evidence="2">Uncharacterized protein</fullName>
    </submittedName>
</protein>
<gene>
    <name evidence="2" type="ORF">E2C01_090578</name>
</gene>
<evidence type="ECO:0000313" key="2">
    <source>
        <dbReference type="EMBL" id="MPC95371.1"/>
    </source>
</evidence>
<organism evidence="2 3">
    <name type="scientific">Portunus trituberculatus</name>
    <name type="common">Swimming crab</name>
    <name type="synonym">Neptunus trituberculatus</name>
    <dbReference type="NCBI Taxonomy" id="210409"/>
    <lineage>
        <taxon>Eukaryota</taxon>
        <taxon>Metazoa</taxon>
        <taxon>Ecdysozoa</taxon>
        <taxon>Arthropoda</taxon>
        <taxon>Crustacea</taxon>
        <taxon>Multicrustacea</taxon>
        <taxon>Malacostraca</taxon>
        <taxon>Eumalacostraca</taxon>
        <taxon>Eucarida</taxon>
        <taxon>Decapoda</taxon>
        <taxon>Pleocyemata</taxon>
        <taxon>Brachyura</taxon>
        <taxon>Eubrachyura</taxon>
        <taxon>Portunoidea</taxon>
        <taxon>Portunidae</taxon>
        <taxon>Portuninae</taxon>
        <taxon>Portunus</taxon>
    </lineage>
</organism>